<feature type="region of interest" description="Disordered" evidence="1">
    <location>
        <begin position="32"/>
        <end position="87"/>
    </location>
</feature>
<evidence type="ECO:0000313" key="3">
    <source>
        <dbReference type="Proteomes" id="UP001519460"/>
    </source>
</evidence>
<accession>A0ABD0M9M1</accession>
<organism evidence="2 3">
    <name type="scientific">Batillaria attramentaria</name>
    <dbReference type="NCBI Taxonomy" id="370345"/>
    <lineage>
        <taxon>Eukaryota</taxon>
        <taxon>Metazoa</taxon>
        <taxon>Spiralia</taxon>
        <taxon>Lophotrochozoa</taxon>
        <taxon>Mollusca</taxon>
        <taxon>Gastropoda</taxon>
        <taxon>Caenogastropoda</taxon>
        <taxon>Sorbeoconcha</taxon>
        <taxon>Cerithioidea</taxon>
        <taxon>Batillariidae</taxon>
        <taxon>Batillaria</taxon>
    </lineage>
</organism>
<dbReference type="EMBL" id="JACVVK020000002">
    <property type="protein sequence ID" value="KAK7508267.1"/>
    <property type="molecule type" value="Genomic_DNA"/>
</dbReference>
<sequence>MTSLLSPANVKLMCLRLKFLLPSEHSDPGWMPDCLGGVKGGREADVNPPSPSPLTDTTVHRLDGNTSSSLGQKSQTASKNYTTLRCL</sequence>
<comment type="caution">
    <text evidence="2">The sequence shown here is derived from an EMBL/GenBank/DDBJ whole genome shotgun (WGS) entry which is preliminary data.</text>
</comment>
<reference evidence="2 3" key="1">
    <citation type="journal article" date="2023" name="Sci. Data">
        <title>Genome assembly of the Korean intertidal mud-creeper Batillaria attramentaria.</title>
        <authorList>
            <person name="Patra A.K."/>
            <person name="Ho P.T."/>
            <person name="Jun S."/>
            <person name="Lee S.J."/>
            <person name="Kim Y."/>
            <person name="Won Y.J."/>
        </authorList>
    </citation>
    <scope>NUCLEOTIDE SEQUENCE [LARGE SCALE GENOMIC DNA]</scope>
    <source>
        <strain evidence="2">Wonlab-2016</strain>
    </source>
</reference>
<feature type="compositionally biased region" description="Polar residues" evidence="1">
    <location>
        <begin position="64"/>
        <end position="87"/>
    </location>
</feature>
<dbReference type="AlphaFoldDB" id="A0ABD0M9M1"/>
<name>A0ABD0M9M1_9CAEN</name>
<keyword evidence="3" id="KW-1185">Reference proteome</keyword>
<dbReference type="Proteomes" id="UP001519460">
    <property type="component" value="Unassembled WGS sequence"/>
</dbReference>
<proteinExistence type="predicted"/>
<evidence type="ECO:0000313" key="2">
    <source>
        <dbReference type="EMBL" id="KAK7508267.1"/>
    </source>
</evidence>
<gene>
    <name evidence="2" type="ORF">BaRGS_00000506</name>
</gene>
<protein>
    <submittedName>
        <fullName evidence="2">Uncharacterized protein</fullName>
    </submittedName>
</protein>
<evidence type="ECO:0000256" key="1">
    <source>
        <dbReference type="SAM" id="MobiDB-lite"/>
    </source>
</evidence>